<evidence type="ECO:0000256" key="4">
    <source>
        <dbReference type="ARBA" id="ARBA00022723"/>
    </source>
</evidence>
<dbReference type="STRING" id="669874.A0A1E4TTX5"/>
<dbReference type="InterPro" id="IPR032678">
    <property type="entry name" value="tRNA-synt_1_cat_dom"/>
</dbReference>
<evidence type="ECO:0000313" key="14">
    <source>
        <dbReference type="Proteomes" id="UP000094236"/>
    </source>
</evidence>
<evidence type="ECO:0000259" key="12">
    <source>
        <dbReference type="Pfam" id="PF01406"/>
    </source>
</evidence>
<organism evidence="13 14">
    <name type="scientific">Pachysolen tannophilus NRRL Y-2460</name>
    <dbReference type="NCBI Taxonomy" id="669874"/>
    <lineage>
        <taxon>Eukaryota</taxon>
        <taxon>Fungi</taxon>
        <taxon>Dikarya</taxon>
        <taxon>Ascomycota</taxon>
        <taxon>Saccharomycotina</taxon>
        <taxon>Pichiomycetes</taxon>
        <taxon>Pachysolenaceae</taxon>
        <taxon>Pachysolen</taxon>
    </lineage>
</organism>
<dbReference type="GO" id="GO:0004817">
    <property type="term" value="F:cysteine-tRNA ligase activity"/>
    <property type="evidence" value="ECO:0007669"/>
    <property type="project" value="UniProtKB-EC"/>
</dbReference>
<dbReference type="AlphaFoldDB" id="A0A1E4TTX5"/>
<dbReference type="SUPFAM" id="SSF52374">
    <property type="entry name" value="Nucleotidylyl transferase"/>
    <property type="match status" value="1"/>
</dbReference>
<dbReference type="OrthoDB" id="438179at2759"/>
<dbReference type="Pfam" id="PF01406">
    <property type="entry name" value="tRNA-synt_1e"/>
    <property type="match status" value="1"/>
</dbReference>
<dbReference type="PANTHER" id="PTHR10890">
    <property type="entry name" value="CYSTEINYL-TRNA SYNTHETASE"/>
    <property type="match status" value="1"/>
</dbReference>
<dbReference type="GO" id="GO:1990825">
    <property type="term" value="F:sequence-specific mRNA binding"/>
    <property type="evidence" value="ECO:0007669"/>
    <property type="project" value="EnsemblFungi"/>
</dbReference>
<dbReference type="GO" id="GO:0005739">
    <property type="term" value="C:mitochondrion"/>
    <property type="evidence" value="ECO:0007669"/>
    <property type="project" value="EnsemblFungi"/>
</dbReference>
<sequence>MSQQPTWIQPQTKTDGSVKPVLKLYNSLTRSKVPFVPMNENEVTWYSCGPTVYDASHMGHARNYVTIDINRRILQDYFGYNVKFIQNVTDIDDKIILKARHEYLFSKFSEEILNSNEINNELISKAKIGWNLYVSKNLPKFFELENQNQNFNNWVNSLDLSKEIEINPKIPMYLKASKLALEAIENPISYSVKDFLEKIKDIIVPLLDKELGSTVTDPEIFKKTSSYWELKFDQDMSRLNVLQPTVTTRVSEYIPEIIQYVVNIIKAGFAYSTSDGSVYFNTSKFDASSNHDYAKLQPWNKSDLTLLEEGEGSLTSSDFRQSPADFALWKSSKPGEPFWDSPWGKGRPGWHIECSVMASDFTGSQMDIHSGGIDLAFPHHDNELAQSEAHFDCKQWVNYFLHTGHLHIEGQKMSKSLKNFITIEESLTKYTSRQLRLCFSLVQWNNQLDFKESLLNEVKSIESTFSKFFNKVRALNTDYKHNVESGIIISKKLSEYEKNLLKNLLKIQVQVHESFCDNLATPQVIRLLLELVQITNMYITNSQSNSLRIDPILQITYYITKILNILGFESRNDKLGWSEAEAESIKSSREEIAMPFVKILSQFRDLVRSAAIAKEDYSVFLEATDSLRNKDLLDLGVMLDDRQDSSALIKFLTDQEKQELISQQQLKIKEAKEKEKLEKAKLSPLEMFKTEEYKKQFREWDNEGLPTVDINGEEVTKSMKKKLKKLYDAQKKLHEEYLQNNQK</sequence>
<keyword evidence="6" id="KW-0862">Zinc</keyword>
<dbReference type="EMBL" id="KV454014">
    <property type="protein sequence ID" value="ODV95212.1"/>
    <property type="molecule type" value="Genomic_DNA"/>
</dbReference>
<evidence type="ECO:0000256" key="3">
    <source>
        <dbReference type="ARBA" id="ARBA00022598"/>
    </source>
</evidence>
<dbReference type="Gene3D" id="3.40.50.620">
    <property type="entry name" value="HUPs"/>
    <property type="match status" value="1"/>
</dbReference>
<dbReference type="GO" id="GO:0005524">
    <property type="term" value="F:ATP binding"/>
    <property type="evidence" value="ECO:0007669"/>
    <property type="project" value="UniProtKB-KW"/>
</dbReference>
<evidence type="ECO:0000256" key="6">
    <source>
        <dbReference type="ARBA" id="ARBA00022833"/>
    </source>
</evidence>
<dbReference type="EC" id="6.1.1.16" evidence="2"/>
<evidence type="ECO:0000256" key="2">
    <source>
        <dbReference type="ARBA" id="ARBA00012832"/>
    </source>
</evidence>
<dbReference type="PRINTS" id="PR00983">
    <property type="entry name" value="TRNASYNTHCYS"/>
</dbReference>
<accession>A0A1E4TTX5</accession>
<comment type="cofactor">
    <cofactor evidence="1">
        <name>Zn(2+)</name>
        <dbReference type="ChEBI" id="CHEBI:29105"/>
    </cofactor>
</comment>
<evidence type="ECO:0000256" key="7">
    <source>
        <dbReference type="ARBA" id="ARBA00022840"/>
    </source>
</evidence>
<evidence type="ECO:0000256" key="8">
    <source>
        <dbReference type="ARBA" id="ARBA00022917"/>
    </source>
</evidence>
<dbReference type="GO" id="GO:0046872">
    <property type="term" value="F:metal ion binding"/>
    <property type="evidence" value="ECO:0007669"/>
    <property type="project" value="UniProtKB-KW"/>
</dbReference>
<dbReference type="InterPro" id="IPR014729">
    <property type="entry name" value="Rossmann-like_a/b/a_fold"/>
</dbReference>
<keyword evidence="4" id="KW-0479">Metal-binding</keyword>
<dbReference type="InterPro" id="IPR015803">
    <property type="entry name" value="Cys-tRNA-ligase"/>
</dbReference>
<keyword evidence="7" id="KW-0067">ATP-binding</keyword>
<reference evidence="14" key="1">
    <citation type="submission" date="2016-05" db="EMBL/GenBank/DDBJ databases">
        <title>Comparative genomics of biotechnologically important yeasts.</title>
        <authorList>
            <consortium name="DOE Joint Genome Institute"/>
            <person name="Riley R."/>
            <person name="Haridas S."/>
            <person name="Wolfe K.H."/>
            <person name="Lopes M.R."/>
            <person name="Hittinger C.T."/>
            <person name="Goker M."/>
            <person name="Salamov A."/>
            <person name="Wisecaver J."/>
            <person name="Long T.M."/>
            <person name="Aerts A.L."/>
            <person name="Barry K."/>
            <person name="Choi C."/>
            <person name="Clum A."/>
            <person name="Coughlan A.Y."/>
            <person name="Deshpande S."/>
            <person name="Douglass A.P."/>
            <person name="Hanson S.J."/>
            <person name="Klenk H.-P."/>
            <person name="Labutti K."/>
            <person name="Lapidus A."/>
            <person name="Lindquist E."/>
            <person name="Lipzen A."/>
            <person name="Meier-Kolthoff J.P."/>
            <person name="Ohm R.A."/>
            <person name="Otillar R.P."/>
            <person name="Pangilinan J."/>
            <person name="Peng Y."/>
            <person name="Rokas A."/>
            <person name="Rosa C.A."/>
            <person name="Scheuner C."/>
            <person name="Sibirny A.A."/>
            <person name="Slot J.C."/>
            <person name="Stielow J.B."/>
            <person name="Sun H."/>
            <person name="Kurtzman C.P."/>
            <person name="Blackwell M."/>
            <person name="Grigoriev I.V."/>
            <person name="Jeffries T.W."/>
        </authorList>
    </citation>
    <scope>NUCLEOTIDE SEQUENCE [LARGE SCALE GENOMIC DNA]</scope>
    <source>
        <strain evidence="14">NRRL Y-2460</strain>
    </source>
</reference>
<dbReference type="NCBIfam" id="TIGR00435">
    <property type="entry name" value="cysS"/>
    <property type="match status" value="1"/>
</dbReference>
<proteinExistence type="inferred from homology"/>
<dbReference type="PANTHER" id="PTHR10890:SF3">
    <property type="entry name" value="CYSTEINE--TRNA LIGASE, CYTOPLASMIC"/>
    <property type="match status" value="1"/>
</dbReference>
<evidence type="ECO:0000256" key="11">
    <source>
        <dbReference type="SAM" id="Coils"/>
    </source>
</evidence>
<dbReference type="HAMAP" id="MF_00041">
    <property type="entry name" value="Cys_tRNA_synth"/>
    <property type="match status" value="1"/>
</dbReference>
<dbReference type="GO" id="GO:0006423">
    <property type="term" value="P:cysteinyl-tRNA aminoacylation"/>
    <property type="evidence" value="ECO:0007669"/>
    <property type="project" value="EnsemblFungi"/>
</dbReference>
<evidence type="ECO:0000256" key="10">
    <source>
        <dbReference type="ARBA" id="ARBA00031499"/>
    </source>
</evidence>
<dbReference type="CDD" id="cd00672">
    <property type="entry name" value="CysRS_core"/>
    <property type="match status" value="1"/>
</dbReference>
<dbReference type="Proteomes" id="UP000094236">
    <property type="component" value="Unassembled WGS sequence"/>
</dbReference>
<feature type="coiled-coil region" evidence="11">
    <location>
        <begin position="654"/>
        <end position="681"/>
    </location>
</feature>
<feature type="domain" description="tRNA synthetases class I catalytic" evidence="12">
    <location>
        <begin position="35"/>
        <end position="459"/>
    </location>
</feature>
<gene>
    <name evidence="13" type="ORF">PACTADRAFT_49952</name>
</gene>
<keyword evidence="8" id="KW-0648">Protein biosynthesis</keyword>
<name>A0A1E4TTX5_PACTA</name>
<keyword evidence="14" id="KW-1185">Reference proteome</keyword>
<evidence type="ECO:0000313" key="13">
    <source>
        <dbReference type="EMBL" id="ODV95212.1"/>
    </source>
</evidence>
<evidence type="ECO:0000256" key="9">
    <source>
        <dbReference type="ARBA" id="ARBA00023146"/>
    </source>
</evidence>
<keyword evidence="3" id="KW-0436">Ligase</keyword>
<evidence type="ECO:0000256" key="1">
    <source>
        <dbReference type="ARBA" id="ARBA00001947"/>
    </source>
</evidence>
<dbReference type="GO" id="GO:0005829">
    <property type="term" value="C:cytosol"/>
    <property type="evidence" value="ECO:0007669"/>
    <property type="project" value="EnsemblFungi"/>
</dbReference>
<keyword evidence="11" id="KW-0175">Coiled coil</keyword>
<dbReference type="InterPro" id="IPR009080">
    <property type="entry name" value="tRNAsynth_Ia_anticodon-bd"/>
</dbReference>
<dbReference type="InterPro" id="IPR024909">
    <property type="entry name" value="Cys-tRNA/MSH_ligase"/>
</dbReference>
<keyword evidence="9" id="KW-0030">Aminoacyl-tRNA synthetase</keyword>
<dbReference type="SUPFAM" id="SSF47323">
    <property type="entry name" value="Anticodon-binding domain of a subclass of class I aminoacyl-tRNA synthetases"/>
    <property type="match status" value="1"/>
</dbReference>
<evidence type="ECO:0000256" key="5">
    <source>
        <dbReference type="ARBA" id="ARBA00022741"/>
    </source>
</evidence>
<keyword evidence="5" id="KW-0547">Nucleotide-binding</keyword>
<protein>
    <recommendedName>
        <fullName evidence="2">cysteine--tRNA ligase</fullName>
        <ecNumber evidence="2">6.1.1.16</ecNumber>
    </recommendedName>
    <alternativeName>
        <fullName evidence="10">Cysteinyl-tRNA synthetase</fullName>
    </alternativeName>
</protein>